<evidence type="ECO:0000256" key="3">
    <source>
        <dbReference type="ARBA" id="ARBA00023274"/>
    </source>
</evidence>
<dbReference type="InterPro" id="IPR039604">
    <property type="entry name" value="Bfr1"/>
</dbReference>
<keyword evidence="2" id="KW-0689">Ribosomal protein</keyword>
<evidence type="ECO:0000256" key="2">
    <source>
        <dbReference type="ARBA" id="ARBA00022980"/>
    </source>
</evidence>
<keyword evidence="4" id="KW-0175">Coiled coil</keyword>
<keyword evidence="3" id="KW-0687">Ribonucleoprotein</keyword>
<feature type="domain" description="Large ribosomal subunit protein uL15/eL18" evidence="6">
    <location>
        <begin position="491"/>
        <end position="671"/>
    </location>
</feature>
<dbReference type="InterPro" id="IPR021132">
    <property type="entry name" value="Ribosomal_eL18/eL18-A/B/_CS"/>
</dbReference>
<protein>
    <recommendedName>
        <fullName evidence="6">Large ribosomal subunit protein uL15/eL18 domain-containing protein</fullName>
    </recommendedName>
</protein>
<dbReference type="PANTHER" id="PTHR31027">
    <property type="entry name" value="NUCLEAR SEGREGATION PROTEIN BFR1"/>
    <property type="match status" value="1"/>
</dbReference>
<dbReference type="GO" id="GO:0005783">
    <property type="term" value="C:endoplasmic reticulum"/>
    <property type="evidence" value="ECO:0007669"/>
    <property type="project" value="TreeGrafter"/>
</dbReference>
<evidence type="ECO:0000256" key="4">
    <source>
        <dbReference type="SAM" id="Coils"/>
    </source>
</evidence>
<dbReference type="GO" id="GO:0008298">
    <property type="term" value="P:intracellular mRNA localization"/>
    <property type="evidence" value="ECO:0007669"/>
    <property type="project" value="TreeGrafter"/>
</dbReference>
<feature type="compositionally biased region" description="Low complexity" evidence="5">
    <location>
        <begin position="1"/>
        <end position="20"/>
    </location>
</feature>
<organism evidence="7 8">
    <name type="scientific">Entomortierella chlamydospora</name>
    <dbReference type="NCBI Taxonomy" id="101097"/>
    <lineage>
        <taxon>Eukaryota</taxon>
        <taxon>Fungi</taxon>
        <taxon>Fungi incertae sedis</taxon>
        <taxon>Mucoromycota</taxon>
        <taxon>Mortierellomycotina</taxon>
        <taxon>Mortierellomycetes</taxon>
        <taxon>Mortierellales</taxon>
        <taxon>Mortierellaceae</taxon>
        <taxon>Entomortierella</taxon>
    </lineage>
</organism>
<dbReference type="GO" id="GO:0042175">
    <property type="term" value="C:nuclear outer membrane-endoplasmic reticulum membrane network"/>
    <property type="evidence" value="ECO:0007669"/>
    <property type="project" value="TreeGrafter"/>
</dbReference>
<evidence type="ECO:0000256" key="5">
    <source>
        <dbReference type="SAM" id="MobiDB-lite"/>
    </source>
</evidence>
<evidence type="ECO:0000313" key="7">
    <source>
        <dbReference type="EMBL" id="KAG0017859.1"/>
    </source>
</evidence>
<dbReference type="EMBL" id="JAAAID010000409">
    <property type="protein sequence ID" value="KAG0017859.1"/>
    <property type="molecule type" value="Genomic_DNA"/>
</dbReference>
<feature type="region of interest" description="Disordered" evidence="5">
    <location>
        <begin position="1"/>
        <end position="24"/>
    </location>
</feature>
<dbReference type="InterPro" id="IPR036227">
    <property type="entry name" value="Ribosomal_uL15/eL18_sf"/>
</dbReference>
<dbReference type="FunFam" id="3.100.10.10:FF:000001">
    <property type="entry name" value="60S ribosomal protein L18"/>
    <property type="match status" value="1"/>
</dbReference>
<dbReference type="PROSITE" id="PS01106">
    <property type="entry name" value="RIBOSOMAL_L18E"/>
    <property type="match status" value="1"/>
</dbReference>
<gene>
    <name evidence="7" type="ORF">BGZ80_007831</name>
</gene>
<reference evidence="7" key="1">
    <citation type="journal article" date="2020" name="Fungal Divers.">
        <title>Resolving the Mortierellaceae phylogeny through synthesis of multi-gene phylogenetics and phylogenomics.</title>
        <authorList>
            <person name="Vandepol N."/>
            <person name="Liber J."/>
            <person name="Desiro A."/>
            <person name="Na H."/>
            <person name="Kennedy M."/>
            <person name="Barry K."/>
            <person name="Grigoriev I.V."/>
            <person name="Miller A.N."/>
            <person name="O'Donnell K."/>
            <person name="Stajich J.E."/>
            <person name="Bonito G."/>
        </authorList>
    </citation>
    <scope>NUCLEOTIDE SEQUENCE</scope>
    <source>
        <strain evidence="7">NRRL 2769</strain>
    </source>
</reference>
<proteinExistence type="inferred from homology"/>
<keyword evidence="8" id="KW-1185">Reference proteome</keyword>
<evidence type="ECO:0000256" key="1">
    <source>
        <dbReference type="ARBA" id="ARBA00006815"/>
    </source>
</evidence>
<dbReference type="AlphaFoldDB" id="A0A9P6MXW8"/>
<dbReference type="Pfam" id="PF17135">
    <property type="entry name" value="Ribosomal_L18"/>
    <property type="match status" value="1"/>
</dbReference>
<dbReference type="InterPro" id="IPR021131">
    <property type="entry name" value="Ribosomal_uL15/eL18"/>
</dbReference>
<sequence length="672" mass="75497">MSVTAPSTAASATSQKTTRTYVKKPNLDEKNNTIKEIEANMEKIRPRLNAVRDAIASMTGKSDADPRTALRKRLAELRDKQSENKKGKQVKIDQLNALNNSLKKKIADLKAAQDKLPFKTQEAVDAQIAKLEKQVDSGSLKLVEEKRALTEISSLKKAKKTVEAIQAQQVAIDADKAAIASLKETIDDQTAKALSAEYNQIQAQLDEINKAKDEVWKKRNDLFDERTRLQNELDAEYQRKKTVNDEYFAALREYQKFQQEEQVRKREEYQAKKQQELEEKRLAIAKEERELAEIPAYTNEIVTCDSVYKYLLQFSNDEKRIAEAATSAPADTPNLNIRQVDATANVPKGVMLTKKADKEEEVFFVGKSKKNKGPKEKKVEGNSFKLPLAVLEQLIELKIVVPTSPADLGKTLDALAEKRDYYKANQEKATSENKRKAEERIAKLTLSDVTDAATSETAETEATAFLWKLAASRELLKFRILGAYDQGSIDGIDIKKHHVRNKNRQAPKSEDVYLLLLVKLYRFLARRTDSSFNKVILKRLFMSRVNRPPMSISRIARNLAGKEGKTAVVVGSVTDDIRFLEVPKLSIACLRITKSAKARVLKAGGEVITLDQLALRAPTGANTVLLRGKKNTREAVKHFGMGPGKHAKPYVQSKGRKFEKARGRRASRGFKA</sequence>
<dbReference type="PANTHER" id="PTHR31027:SF2">
    <property type="entry name" value="LEBERCILIN DOMAIN-CONTAINING PROTEIN"/>
    <property type="match status" value="1"/>
</dbReference>
<accession>A0A9P6MXW8</accession>
<dbReference type="GO" id="GO:0005840">
    <property type="term" value="C:ribosome"/>
    <property type="evidence" value="ECO:0007669"/>
    <property type="project" value="UniProtKB-KW"/>
</dbReference>
<comment type="similarity">
    <text evidence="1">Belongs to the eukaryotic ribosomal protein eL18 family.</text>
</comment>
<feature type="coiled-coil region" evidence="4">
    <location>
        <begin position="191"/>
        <end position="290"/>
    </location>
</feature>
<dbReference type="SUPFAM" id="SSF52080">
    <property type="entry name" value="Ribosomal proteins L15p and L18e"/>
    <property type="match status" value="1"/>
</dbReference>
<dbReference type="GO" id="GO:0003735">
    <property type="term" value="F:structural constituent of ribosome"/>
    <property type="evidence" value="ECO:0007669"/>
    <property type="project" value="InterPro"/>
</dbReference>
<dbReference type="GO" id="GO:1990904">
    <property type="term" value="C:ribonucleoprotein complex"/>
    <property type="evidence" value="ECO:0007669"/>
    <property type="project" value="UniProtKB-KW"/>
</dbReference>
<dbReference type="OrthoDB" id="2195113at2759"/>
<dbReference type="GO" id="GO:0006412">
    <property type="term" value="P:translation"/>
    <property type="evidence" value="ECO:0007669"/>
    <property type="project" value="InterPro"/>
</dbReference>
<dbReference type="GO" id="GO:0003729">
    <property type="term" value="F:mRNA binding"/>
    <property type="evidence" value="ECO:0007669"/>
    <property type="project" value="TreeGrafter"/>
</dbReference>
<name>A0A9P6MXW8_9FUNG</name>
<feature type="coiled-coil region" evidence="4">
    <location>
        <begin position="85"/>
        <end position="115"/>
    </location>
</feature>
<dbReference type="Proteomes" id="UP000703661">
    <property type="component" value="Unassembled WGS sequence"/>
</dbReference>
<dbReference type="Gene3D" id="3.100.10.10">
    <property type="match status" value="1"/>
</dbReference>
<evidence type="ECO:0000313" key="8">
    <source>
        <dbReference type="Proteomes" id="UP000703661"/>
    </source>
</evidence>
<comment type="caution">
    <text evidence="7">The sequence shown here is derived from an EMBL/GenBank/DDBJ whole genome shotgun (WGS) entry which is preliminary data.</text>
</comment>
<evidence type="ECO:0000259" key="6">
    <source>
        <dbReference type="Pfam" id="PF17135"/>
    </source>
</evidence>